<feature type="region of interest" description="Disordered" evidence="1">
    <location>
        <begin position="1"/>
        <end position="150"/>
    </location>
</feature>
<feature type="compositionally biased region" description="Polar residues" evidence="1">
    <location>
        <begin position="707"/>
        <end position="716"/>
    </location>
</feature>
<dbReference type="Proteomes" id="UP001497453">
    <property type="component" value="Chromosome 2"/>
</dbReference>
<feature type="compositionally biased region" description="Polar residues" evidence="1">
    <location>
        <begin position="426"/>
        <end position="437"/>
    </location>
</feature>
<feature type="compositionally biased region" description="Low complexity" evidence="1">
    <location>
        <begin position="768"/>
        <end position="777"/>
    </location>
</feature>
<evidence type="ECO:0000313" key="3">
    <source>
        <dbReference type="Proteomes" id="UP001497453"/>
    </source>
</evidence>
<reference evidence="3" key="1">
    <citation type="submission" date="2024-04" db="EMBL/GenBank/DDBJ databases">
        <authorList>
            <person name="Shaw F."/>
            <person name="Minotto A."/>
        </authorList>
    </citation>
    <scope>NUCLEOTIDE SEQUENCE [LARGE SCALE GENOMIC DNA]</scope>
</reference>
<feature type="compositionally biased region" description="Low complexity" evidence="1">
    <location>
        <begin position="596"/>
        <end position="609"/>
    </location>
</feature>
<keyword evidence="3" id="KW-1185">Reference proteome</keyword>
<feature type="compositionally biased region" description="Pro residues" evidence="1">
    <location>
        <begin position="298"/>
        <end position="308"/>
    </location>
</feature>
<feature type="compositionally biased region" description="Acidic residues" evidence="1">
    <location>
        <begin position="398"/>
        <end position="413"/>
    </location>
</feature>
<feature type="compositionally biased region" description="Polar residues" evidence="1">
    <location>
        <begin position="59"/>
        <end position="78"/>
    </location>
</feature>
<feature type="region of interest" description="Disordered" evidence="1">
    <location>
        <begin position="583"/>
        <end position="609"/>
    </location>
</feature>
<feature type="compositionally biased region" description="Acidic residues" evidence="1">
    <location>
        <begin position="801"/>
        <end position="816"/>
    </location>
</feature>
<dbReference type="EMBL" id="OZ037945">
    <property type="protein sequence ID" value="CAL1702000.1"/>
    <property type="molecule type" value="Genomic_DNA"/>
</dbReference>
<feature type="region of interest" description="Disordered" evidence="1">
    <location>
        <begin position="705"/>
        <end position="816"/>
    </location>
</feature>
<feature type="compositionally biased region" description="Low complexity" evidence="1">
    <location>
        <begin position="490"/>
        <end position="529"/>
    </location>
</feature>
<evidence type="ECO:0000313" key="2">
    <source>
        <dbReference type="EMBL" id="CAL1702000.1"/>
    </source>
</evidence>
<evidence type="ECO:0000256" key="1">
    <source>
        <dbReference type="SAM" id="MobiDB-lite"/>
    </source>
</evidence>
<organism evidence="2 3">
    <name type="scientific">Somion occarium</name>
    <dbReference type="NCBI Taxonomy" id="3059160"/>
    <lineage>
        <taxon>Eukaryota</taxon>
        <taxon>Fungi</taxon>
        <taxon>Dikarya</taxon>
        <taxon>Basidiomycota</taxon>
        <taxon>Agaricomycotina</taxon>
        <taxon>Agaricomycetes</taxon>
        <taxon>Polyporales</taxon>
        <taxon>Cerrenaceae</taxon>
        <taxon>Somion</taxon>
    </lineage>
</organism>
<feature type="region of interest" description="Disordered" evidence="1">
    <location>
        <begin position="476"/>
        <end position="536"/>
    </location>
</feature>
<protein>
    <recommendedName>
        <fullName evidence="4">BHLH domain-containing protein</fullName>
    </recommendedName>
</protein>
<proteinExistence type="predicted"/>
<feature type="compositionally biased region" description="Basic and acidic residues" evidence="1">
    <location>
        <begin position="199"/>
        <end position="238"/>
    </location>
</feature>
<feature type="compositionally biased region" description="Low complexity" evidence="1">
    <location>
        <begin position="185"/>
        <end position="196"/>
    </location>
</feature>
<feature type="compositionally biased region" description="Basic and acidic residues" evidence="1">
    <location>
        <begin position="350"/>
        <end position="364"/>
    </location>
</feature>
<gene>
    <name evidence="2" type="ORF">GFSPODELE1_LOCUS3835</name>
</gene>
<evidence type="ECO:0008006" key="4">
    <source>
        <dbReference type="Google" id="ProtNLM"/>
    </source>
</evidence>
<accession>A0ABP1D273</accession>
<feature type="compositionally biased region" description="Polar residues" evidence="1">
    <location>
        <begin position="448"/>
        <end position="457"/>
    </location>
</feature>
<feature type="region of interest" description="Disordered" evidence="1">
    <location>
        <begin position="185"/>
        <end position="462"/>
    </location>
</feature>
<name>A0ABP1D273_9APHY</name>
<sequence length="1009" mass="110890">MSSQSPQRNRKPQMLATAQGPMQAAALPREASPSPSFRERQRAMKAHSMPIVPSVGQMLANSAQQGQQPSPTTSNSSHQSRRTPPPTSRISPTTAKLASGTHLNPGVRDRSPQRLNSPPPLIHAHSQPVVTRPTPRVPPPQFLTQYQPAEEKWQMTPELMADIERADQVQGQLAGTMGVAYAGGAASSHLQHSLAARDPAVERVRANDRSSPKDRVRDKERDRDVSNARESPKTRERSQTTSSIVSPLADSQLRGQERSPDYRGSPQYQSPMASPGERTAAYAQYVPDSYQSSHSPTGPVPRKPPPANPVDVAPSRATPPAPSKLANQTPPLLSRPPDRSLPVQEEPEEDVAHNDLEKNHDYLGSRHASPTPSSELYPDNARHAGRLTVRNGIHPNEDDNDEDDVTLNEEIDDHDQHGQSEDDDNSGFTPRSPSTNLPERLRDGGFNPQYTSASGPTDQLGMRGFDAAMFENSTIQSLRNNPPDGSMNGSRQTPPSRSLPQSLSQPQSQPHPQTQQARLSYQEQVQQQQYHDASRQQAMNHIAEHYMQYGSRSLPANMPNIEDMQSLFDDPTSSYLQSFLQSPRMRPNAPIPPTPQTQTAAPSPSPAISSMPSEIEARQVGSPYPYPFGHIRRTAVSAAQNAPSSTFDPNHPSVVREQLALQMQIYALNNGLGSPSESAFSPASTPFPGPGYNPWAFVHQAARPGDSNMSLRSSPSHEPVPMPMPPLRGRGVRRKEQSVSTRPPVPVTRRRVKPPPRVESTQPRDTSPEPSSGSGEETAGEDSILHQYIPTSGKWPNGVTEVEEDEDNDDGEWVDDDDEAEDDLLQLEYHPSFVYRTDKRRRRWDTRWAALAQAFQALDRETDATLVLLAAPSHSSKLHSLTSRSIRRDAAISGSKAMSRLKGSFNQLAAQRKASRTNRLSLFETLSSAGSPGGSSMGGENREEDLRQALNTALASLGAMGSIYEQREARWRDEMRKLSEDREHVELLLRQALGPALANGHDTHSEETA</sequence>